<evidence type="ECO:0000313" key="2">
    <source>
        <dbReference type="EMBL" id="MEP1061758.1"/>
    </source>
</evidence>
<comment type="caution">
    <text evidence="2">The sequence shown here is derived from an EMBL/GenBank/DDBJ whole genome shotgun (WGS) entry which is preliminary data.</text>
</comment>
<dbReference type="EMBL" id="JAMPLM010000043">
    <property type="protein sequence ID" value="MEP1061758.1"/>
    <property type="molecule type" value="Genomic_DNA"/>
</dbReference>
<organism evidence="2 3">
    <name type="scientific">Stenomitos frigidus AS-A4</name>
    <dbReference type="NCBI Taxonomy" id="2933935"/>
    <lineage>
        <taxon>Bacteria</taxon>
        <taxon>Bacillati</taxon>
        <taxon>Cyanobacteriota</taxon>
        <taxon>Cyanophyceae</taxon>
        <taxon>Leptolyngbyales</taxon>
        <taxon>Leptolyngbyaceae</taxon>
        <taxon>Stenomitos</taxon>
    </lineage>
</organism>
<evidence type="ECO:0000313" key="3">
    <source>
        <dbReference type="Proteomes" id="UP001476950"/>
    </source>
</evidence>
<feature type="compositionally biased region" description="Polar residues" evidence="1">
    <location>
        <begin position="46"/>
        <end position="55"/>
    </location>
</feature>
<gene>
    <name evidence="2" type="ORF">NDI38_25640</name>
</gene>
<feature type="region of interest" description="Disordered" evidence="1">
    <location>
        <begin position="25"/>
        <end position="55"/>
    </location>
</feature>
<protein>
    <submittedName>
        <fullName evidence="2">Uncharacterized protein</fullName>
    </submittedName>
</protein>
<name>A0ABV0KR90_9CYAN</name>
<dbReference type="Proteomes" id="UP001476950">
    <property type="component" value="Unassembled WGS sequence"/>
</dbReference>
<reference evidence="2 3" key="1">
    <citation type="submission" date="2022-04" db="EMBL/GenBank/DDBJ databases">
        <title>Positive selection, recombination, and allopatry shape intraspecific diversity of widespread and dominant cyanobacteria.</title>
        <authorList>
            <person name="Wei J."/>
            <person name="Shu W."/>
            <person name="Hu C."/>
        </authorList>
    </citation>
    <scope>NUCLEOTIDE SEQUENCE [LARGE SCALE GENOMIC DNA]</scope>
    <source>
        <strain evidence="2 3">AS-A4</strain>
    </source>
</reference>
<dbReference type="RefSeq" id="WP_190451758.1">
    <property type="nucleotide sequence ID" value="NZ_JAMPLM010000043.1"/>
</dbReference>
<accession>A0ABV0KR90</accession>
<keyword evidence="3" id="KW-1185">Reference proteome</keyword>
<evidence type="ECO:0000256" key="1">
    <source>
        <dbReference type="SAM" id="MobiDB-lite"/>
    </source>
</evidence>
<proteinExistence type="predicted"/>
<sequence length="79" mass="8917">MNQRQHDPRYAADRAFAESLNQLQKTLQSADTKAVQPIKPDHNKPDSANSASFDLSSFEQAVADIEAFMATRQQQEEDH</sequence>